<proteinExistence type="inferred from homology"/>
<accession>A0A6B2LPE4</accession>
<dbReference type="FunFam" id="3.10.120.10:FF:000003">
    <property type="entry name" value="membrane-associated progesterone receptor component 1"/>
    <property type="match status" value="1"/>
</dbReference>
<dbReference type="GO" id="GO:0016020">
    <property type="term" value="C:membrane"/>
    <property type="evidence" value="ECO:0007669"/>
    <property type="project" value="TreeGrafter"/>
</dbReference>
<dbReference type="InterPro" id="IPR050577">
    <property type="entry name" value="MAPR/NEUFC/NENF-like"/>
</dbReference>
<feature type="signal peptide" evidence="2">
    <location>
        <begin position="1"/>
        <end position="19"/>
    </location>
</feature>
<evidence type="ECO:0000256" key="1">
    <source>
        <dbReference type="ARBA" id="ARBA00038357"/>
    </source>
</evidence>
<dbReference type="AlphaFoldDB" id="A0A6B2LPE4"/>
<dbReference type="PANTHER" id="PTHR10281:SF76">
    <property type="entry name" value="CALCUTTA CUP-RELATED"/>
    <property type="match status" value="1"/>
</dbReference>
<dbReference type="Gene3D" id="3.10.120.10">
    <property type="entry name" value="Cytochrome b5-like heme/steroid binding domain"/>
    <property type="match status" value="1"/>
</dbReference>
<dbReference type="GO" id="GO:0012505">
    <property type="term" value="C:endomembrane system"/>
    <property type="evidence" value="ECO:0007669"/>
    <property type="project" value="TreeGrafter"/>
</dbReference>
<name>A0A6B2LPE4_9EUKA</name>
<dbReference type="SMART" id="SM01117">
    <property type="entry name" value="Cyt-b5"/>
    <property type="match status" value="1"/>
</dbReference>
<organism evidence="4">
    <name type="scientific">Arcella intermedia</name>
    <dbReference type="NCBI Taxonomy" id="1963864"/>
    <lineage>
        <taxon>Eukaryota</taxon>
        <taxon>Amoebozoa</taxon>
        <taxon>Tubulinea</taxon>
        <taxon>Elardia</taxon>
        <taxon>Arcellinida</taxon>
        <taxon>Sphaerothecina</taxon>
        <taxon>Arcellidae</taxon>
        <taxon>Arcella</taxon>
    </lineage>
</organism>
<dbReference type="InterPro" id="IPR001199">
    <property type="entry name" value="Cyt_B5-like_heme/steroid-bd"/>
</dbReference>
<evidence type="ECO:0000259" key="3">
    <source>
        <dbReference type="SMART" id="SM01117"/>
    </source>
</evidence>
<dbReference type="PANTHER" id="PTHR10281">
    <property type="entry name" value="MEMBRANE-ASSOCIATED PROGESTERONE RECEPTOR COMPONENT-RELATED"/>
    <property type="match status" value="1"/>
</dbReference>
<reference evidence="4" key="1">
    <citation type="journal article" date="2020" name="J. Eukaryot. Microbiol.">
        <title>De novo Sequencing, Assembly and Annotation of the Transcriptome for the Free-Living Testate Amoeba Arcella intermedia.</title>
        <authorList>
            <person name="Ribeiro G.M."/>
            <person name="Porfirio-Sousa A.L."/>
            <person name="Maurer-Alcala X.X."/>
            <person name="Katz L.A."/>
            <person name="Lahr D.J.G."/>
        </authorList>
    </citation>
    <scope>NUCLEOTIDE SEQUENCE</scope>
</reference>
<dbReference type="SUPFAM" id="SSF55856">
    <property type="entry name" value="Cytochrome b5-like heme/steroid binding domain"/>
    <property type="match status" value="1"/>
</dbReference>
<feature type="chain" id="PRO_5025533612" description="Cytochrome b5 heme-binding domain-containing protein" evidence="2">
    <location>
        <begin position="20"/>
        <end position="151"/>
    </location>
</feature>
<feature type="domain" description="Cytochrome b5 heme-binding" evidence="3">
    <location>
        <begin position="43"/>
        <end position="141"/>
    </location>
</feature>
<comment type="similarity">
    <text evidence="1">Belongs to the cytochrome b5 family. MAPR subfamily.</text>
</comment>
<protein>
    <recommendedName>
        <fullName evidence="3">Cytochrome b5 heme-binding domain-containing protein</fullName>
    </recommendedName>
</protein>
<evidence type="ECO:0000313" key="4">
    <source>
        <dbReference type="EMBL" id="NDV38700.1"/>
    </source>
</evidence>
<dbReference type="InterPro" id="IPR036400">
    <property type="entry name" value="Cyt_B5-like_heme/steroid_sf"/>
</dbReference>
<keyword evidence="2" id="KW-0732">Signal</keyword>
<dbReference type="Pfam" id="PF00173">
    <property type="entry name" value="Cyt-b5"/>
    <property type="match status" value="1"/>
</dbReference>
<evidence type="ECO:0000256" key="2">
    <source>
        <dbReference type="SAM" id="SignalP"/>
    </source>
</evidence>
<dbReference type="EMBL" id="GIBP01009731">
    <property type="protein sequence ID" value="NDV38700.1"/>
    <property type="molecule type" value="Transcribed_RNA"/>
</dbReference>
<sequence>MGWCVVGVLGVLVVKRIFFEDTPVAPPPDLLEVTKKPVELRDFTREDLRRFNGSEESNGAVYIGCKGKVYDVSSRKEFYGPGGPYHAFAGRDASRALAKNSTLPEVADNPSLEGLTATELEQLEEWETLFESKYNIIGRIIVEESIPPNNS</sequence>